<evidence type="ECO:0000313" key="13">
    <source>
        <dbReference type="Proteomes" id="UP000887568"/>
    </source>
</evidence>
<evidence type="ECO:0000256" key="2">
    <source>
        <dbReference type="ARBA" id="ARBA00022475"/>
    </source>
</evidence>
<dbReference type="SUPFAM" id="SSF81321">
    <property type="entry name" value="Family A G protein-coupled receptor-like"/>
    <property type="match status" value="1"/>
</dbReference>
<evidence type="ECO:0000259" key="11">
    <source>
        <dbReference type="PROSITE" id="PS50262"/>
    </source>
</evidence>
<evidence type="ECO:0000256" key="6">
    <source>
        <dbReference type="ARBA" id="ARBA00023136"/>
    </source>
</evidence>
<feature type="transmembrane region" description="Helical" evidence="10">
    <location>
        <begin position="323"/>
        <end position="347"/>
    </location>
</feature>
<dbReference type="OrthoDB" id="2105199at2759"/>
<feature type="transmembrane region" description="Helical" evidence="10">
    <location>
        <begin position="99"/>
        <end position="121"/>
    </location>
</feature>
<proteinExistence type="predicted"/>
<comment type="subcellular location">
    <subcellularLocation>
        <location evidence="1">Cell membrane</location>
        <topology evidence="1">Multi-pass membrane protein</topology>
    </subcellularLocation>
</comment>
<dbReference type="AlphaFoldDB" id="A0A913YWN3"/>
<organism evidence="12 13">
    <name type="scientific">Patiria miniata</name>
    <name type="common">Bat star</name>
    <name type="synonym">Asterina miniata</name>
    <dbReference type="NCBI Taxonomy" id="46514"/>
    <lineage>
        <taxon>Eukaryota</taxon>
        <taxon>Metazoa</taxon>
        <taxon>Echinodermata</taxon>
        <taxon>Eleutherozoa</taxon>
        <taxon>Asterozoa</taxon>
        <taxon>Asteroidea</taxon>
        <taxon>Valvatacea</taxon>
        <taxon>Valvatida</taxon>
        <taxon>Asterinidae</taxon>
        <taxon>Patiria</taxon>
    </lineage>
</organism>
<dbReference type="RefSeq" id="XP_038044204.1">
    <property type="nucleotide sequence ID" value="XM_038188276.1"/>
</dbReference>
<evidence type="ECO:0000313" key="12">
    <source>
        <dbReference type="EnsemblMetazoa" id="XP_038044204.1"/>
    </source>
</evidence>
<dbReference type="Gene3D" id="1.20.1070.10">
    <property type="entry name" value="Rhodopsin 7-helix transmembrane proteins"/>
    <property type="match status" value="1"/>
</dbReference>
<sequence length="397" mass="44518">MDATTNIASTPPIDPPARPGWPLPVQIVFGVVATGVTLVTLLGNASVVLAFARTRRLHTYANIYIVSLAIADFLGEFPTLLLRLNWSLGYWPLGDTGCFVYNLVGTYAYHITYLITLVISLDRYFSVAYPIKHLSYRSTKVALSVISATCAVPVVLWTPFYSYWEFVYDGAFKRLPNLCYPLYFSNIYVTVGVIWVQTWLPLLLMITVYLKVYQIARNAVSRKTIRESASEAVPSTSRDVVMENVEIHIREMAARANPGFELDDRNDISALDSFGQKQESLNTPSLRTAPPNFESGSGENGPRSRKQIGSKVKRNQEKKALRTLTPIFISIMVSGLPWAIIAIVYVFCSTCIPSIINRTAVFLARTSSTMNPFCYAAVNPLYRQYFLKIVCAKNRRE</sequence>
<evidence type="ECO:0000256" key="5">
    <source>
        <dbReference type="ARBA" id="ARBA00023040"/>
    </source>
</evidence>
<reference evidence="12" key="1">
    <citation type="submission" date="2022-11" db="UniProtKB">
        <authorList>
            <consortium name="EnsemblMetazoa"/>
        </authorList>
    </citation>
    <scope>IDENTIFICATION</scope>
</reference>
<keyword evidence="8" id="KW-0807">Transducer</keyword>
<dbReference type="EnsemblMetazoa" id="XM_038188276.1">
    <property type="protein sequence ID" value="XP_038044204.1"/>
    <property type="gene ID" value="LOC119718857"/>
</dbReference>
<evidence type="ECO:0000256" key="10">
    <source>
        <dbReference type="SAM" id="Phobius"/>
    </source>
</evidence>
<keyword evidence="5" id="KW-0297">G-protein coupled receptor</keyword>
<evidence type="ECO:0000256" key="9">
    <source>
        <dbReference type="SAM" id="MobiDB-lite"/>
    </source>
</evidence>
<name>A0A913YWN3_PATMI</name>
<keyword evidence="6 10" id="KW-0472">Membrane</keyword>
<evidence type="ECO:0000256" key="1">
    <source>
        <dbReference type="ARBA" id="ARBA00004651"/>
    </source>
</evidence>
<feature type="transmembrane region" description="Helical" evidence="10">
    <location>
        <begin position="141"/>
        <end position="163"/>
    </location>
</feature>
<feature type="region of interest" description="Disordered" evidence="9">
    <location>
        <begin position="278"/>
        <end position="314"/>
    </location>
</feature>
<feature type="transmembrane region" description="Helical" evidence="10">
    <location>
        <begin position="183"/>
        <end position="210"/>
    </location>
</feature>
<dbReference type="PROSITE" id="PS50262">
    <property type="entry name" value="G_PROTEIN_RECEP_F1_2"/>
    <property type="match status" value="1"/>
</dbReference>
<feature type="domain" description="G-protein coupled receptors family 1 profile" evidence="11">
    <location>
        <begin position="43"/>
        <end position="375"/>
    </location>
</feature>
<dbReference type="InterPro" id="IPR000276">
    <property type="entry name" value="GPCR_Rhodpsn"/>
</dbReference>
<dbReference type="PRINTS" id="PR00237">
    <property type="entry name" value="GPCRRHODOPSN"/>
</dbReference>
<dbReference type="Pfam" id="PF00001">
    <property type="entry name" value="7tm_1"/>
    <property type="match status" value="1"/>
</dbReference>
<keyword evidence="2" id="KW-1003">Cell membrane</keyword>
<dbReference type="PANTHER" id="PTHR24248">
    <property type="entry name" value="ADRENERGIC RECEPTOR-RELATED G-PROTEIN COUPLED RECEPTOR"/>
    <property type="match status" value="1"/>
</dbReference>
<dbReference type="GO" id="GO:0005886">
    <property type="term" value="C:plasma membrane"/>
    <property type="evidence" value="ECO:0007669"/>
    <property type="project" value="UniProtKB-SubCell"/>
</dbReference>
<keyword evidence="4 10" id="KW-1133">Transmembrane helix</keyword>
<evidence type="ECO:0000256" key="4">
    <source>
        <dbReference type="ARBA" id="ARBA00022989"/>
    </source>
</evidence>
<keyword evidence="3 10" id="KW-0812">Transmembrane</keyword>
<dbReference type="GO" id="GO:0004930">
    <property type="term" value="F:G protein-coupled receptor activity"/>
    <property type="evidence" value="ECO:0007669"/>
    <property type="project" value="UniProtKB-KW"/>
</dbReference>
<dbReference type="SMART" id="SM01381">
    <property type="entry name" value="7TM_GPCR_Srsx"/>
    <property type="match status" value="1"/>
</dbReference>
<keyword evidence="13" id="KW-1185">Reference proteome</keyword>
<evidence type="ECO:0000256" key="7">
    <source>
        <dbReference type="ARBA" id="ARBA00023170"/>
    </source>
</evidence>
<dbReference type="OMA" id="AYHITYL"/>
<feature type="compositionally biased region" description="Basic residues" evidence="9">
    <location>
        <begin position="303"/>
        <end position="313"/>
    </location>
</feature>
<feature type="transmembrane region" description="Helical" evidence="10">
    <location>
        <begin position="27"/>
        <end position="51"/>
    </location>
</feature>
<dbReference type="GeneID" id="119718857"/>
<dbReference type="Proteomes" id="UP000887568">
    <property type="component" value="Unplaced"/>
</dbReference>
<keyword evidence="7" id="KW-0675">Receptor</keyword>
<dbReference type="InterPro" id="IPR017452">
    <property type="entry name" value="GPCR_Rhodpsn_7TM"/>
</dbReference>
<protein>
    <recommendedName>
        <fullName evidence="11">G-protein coupled receptors family 1 profile domain-containing protein</fullName>
    </recommendedName>
</protein>
<accession>A0A913YWN3</accession>
<evidence type="ECO:0000256" key="3">
    <source>
        <dbReference type="ARBA" id="ARBA00022692"/>
    </source>
</evidence>
<feature type="transmembrane region" description="Helical" evidence="10">
    <location>
        <begin position="63"/>
        <end position="84"/>
    </location>
</feature>
<evidence type="ECO:0000256" key="8">
    <source>
        <dbReference type="ARBA" id="ARBA00023224"/>
    </source>
</evidence>